<accession>X1BDW9</accession>
<evidence type="ECO:0000256" key="2">
    <source>
        <dbReference type="ARBA" id="ARBA00022475"/>
    </source>
</evidence>
<reference evidence="7" key="1">
    <citation type="journal article" date="2014" name="Front. Microbiol.">
        <title>High frequency of phylogenetically diverse reductive dehalogenase-homologous genes in deep subseafloor sedimentary metagenomes.</title>
        <authorList>
            <person name="Kawai M."/>
            <person name="Futagami T."/>
            <person name="Toyoda A."/>
            <person name="Takaki Y."/>
            <person name="Nishi S."/>
            <person name="Hori S."/>
            <person name="Arai W."/>
            <person name="Tsubouchi T."/>
            <person name="Morono Y."/>
            <person name="Uchiyama I."/>
            <person name="Ito T."/>
            <person name="Fujiyama A."/>
            <person name="Inagaki F."/>
            <person name="Takami H."/>
        </authorList>
    </citation>
    <scope>NUCLEOTIDE SEQUENCE</scope>
    <source>
        <strain evidence="7">Expedition CK06-06</strain>
    </source>
</reference>
<dbReference type="InterPro" id="IPR001851">
    <property type="entry name" value="ABC_transp_permease"/>
</dbReference>
<evidence type="ECO:0000313" key="7">
    <source>
        <dbReference type="EMBL" id="GAG82323.1"/>
    </source>
</evidence>
<feature type="transmembrane region" description="Helical" evidence="6">
    <location>
        <begin position="110"/>
        <end position="128"/>
    </location>
</feature>
<keyword evidence="4 6" id="KW-1133">Transmembrane helix</keyword>
<dbReference type="SUPFAM" id="SSF81345">
    <property type="entry name" value="ABC transporter involved in vitamin B12 uptake, BtuC"/>
    <property type="match status" value="1"/>
</dbReference>
<dbReference type="PANTHER" id="PTHR32196">
    <property type="entry name" value="ABC TRANSPORTER PERMEASE PROTEIN YPHD-RELATED-RELATED"/>
    <property type="match status" value="1"/>
</dbReference>
<dbReference type="AlphaFoldDB" id="X1BDW9"/>
<dbReference type="InterPro" id="IPR037294">
    <property type="entry name" value="ABC_BtuC-like"/>
</dbReference>
<dbReference type="EMBL" id="BART01013886">
    <property type="protein sequence ID" value="GAG82323.1"/>
    <property type="molecule type" value="Genomic_DNA"/>
</dbReference>
<dbReference type="GO" id="GO:0005886">
    <property type="term" value="C:plasma membrane"/>
    <property type="evidence" value="ECO:0007669"/>
    <property type="project" value="UniProtKB-SubCell"/>
</dbReference>
<dbReference type="Pfam" id="PF02653">
    <property type="entry name" value="BPD_transp_2"/>
    <property type="match status" value="1"/>
</dbReference>
<evidence type="ECO:0000256" key="1">
    <source>
        <dbReference type="ARBA" id="ARBA00004651"/>
    </source>
</evidence>
<comment type="subcellular location">
    <subcellularLocation>
        <location evidence="1">Cell membrane</location>
        <topology evidence="1">Multi-pass membrane protein</topology>
    </subcellularLocation>
</comment>
<evidence type="ECO:0000256" key="6">
    <source>
        <dbReference type="SAM" id="Phobius"/>
    </source>
</evidence>
<dbReference type="Gene3D" id="1.10.3470.10">
    <property type="entry name" value="ABC transporter involved in vitamin B12 uptake, BtuC"/>
    <property type="match status" value="1"/>
</dbReference>
<sequence length="141" mass="15230">MAIGVTNGFLITQFNIEPFVITLGMQFVLRGLCFSLTRGRTIFVEMPFNVDFIANGDIGPIPFPAVLLGLVYFIIFLVMQYTVFGRHFYAIGGNEESARLFGVNVKLVKIAVYAICGMTAAIAGIINLSRISAGDPQAGTG</sequence>
<dbReference type="CDD" id="cd06579">
    <property type="entry name" value="TM_PBP1_transp_AraH_like"/>
    <property type="match status" value="1"/>
</dbReference>
<protein>
    <submittedName>
        <fullName evidence="7">Uncharacterized protein</fullName>
    </submittedName>
</protein>
<keyword evidence="2" id="KW-1003">Cell membrane</keyword>
<feature type="transmembrane region" description="Helical" evidence="6">
    <location>
        <begin position="58"/>
        <end position="79"/>
    </location>
</feature>
<dbReference type="GO" id="GO:0022857">
    <property type="term" value="F:transmembrane transporter activity"/>
    <property type="evidence" value="ECO:0007669"/>
    <property type="project" value="InterPro"/>
</dbReference>
<organism evidence="7">
    <name type="scientific">marine sediment metagenome</name>
    <dbReference type="NCBI Taxonomy" id="412755"/>
    <lineage>
        <taxon>unclassified sequences</taxon>
        <taxon>metagenomes</taxon>
        <taxon>ecological metagenomes</taxon>
    </lineage>
</organism>
<keyword evidence="3 6" id="KW-0812">Transmembrane</keyword>
<name>X1BDW9_9ZZZZ</name>
<proteinExistence type="predicted"/>
<keyword evidence="5 6" id="KW-0472">Membrane</keyword>
<gene>
    <name evidence="7" type="ORF">S01H4_28107</name>
</gene>
<evidence type="ECO:0000256" key="3">
    <source>
        <dbReference type="ARBA" id="ARBA00022692"/>
    </source>
</evidence>
<evidence type="ECO:0000256" key="4">
    <source>
        <dbReference type="ARBA" id="ARBA00022989"/>
    </source>
</evidence>
<evidence type="ECO:0000256" key="5">
    <source>
        <dbReference type="ARBA" id="ARBA00023136"/>
    </source>
</evidence>
<comment type="caution">
    <text evidence="7">The sequence shown here is derived from an EMBL/GenBank/DDBJ whole genome shotgun (WGS) entry which is preliminary data.</text>
</comment>